<comment type="caution">
    <text evidence="1">The sequence shown here is derived from an EMBL/GenBank/DDBJ whole genome shotgun (WGS) entry which is preliminary data.</text>
</comment>
<dbReference type="EMBL" id="JBHSZH010000005">
    <property type="protein sequence ID" value="MFC7081201.1"/>
    <property type="molecule type" value="Genomic_DNA"/>
</dbReference>
<gene>
    <name evidence="1" type="ORF">ACFQJ6_14940</name>
</gene>
<keyword evidence="2" id="KW-1185">Reference proteome</keyword>
<evidence type="ECO:0000313" key="2">
    <source>
        <dbReference type="Proteomes" id="UP001596407"/>
    </source>
</evidence>
<name>A0ABD5WR78_9EURY</name>
<dbReference type="RefSeq" id="WP_382209965.1">
    <property type="nucleotide sequence ID" value="NZ_JBHSZH010000005.1"/>
</dbReference>
<reference evidence="1 2" key="1">
    <citation type="journal article" date="2019" name="Int. J. Syst. Evol. Microbiol.">
        <title>The Global Catalogue of Microorganisms (GCM) 10K type strain sequencing project: providing services to taxonomists for standard genome sequencing and annotation.</title>
        <authorList>
            <consortium name="The Broad Institute Genomics Platform"/>
            <consortium name="The Broad Institute Genome Sequencing Center for Infectious Disease"/>
            <person name="Wu L."/>
            <person name="Ma J."/>
        </authorList>
    </citation>
    <scope>NUCLEOTIDE SEQUENCE [LARGE SCALE GENOMIC DNA]</scope>
    <source>
        <strain evidence="1 2">DT72</strain>
    </source>
</reference>
<accession>A0ABD5WR78</accession>
<dbReference type="Proteomes" id="UP001596407">
    <property type="component" value="Unassembled WGS sequence"/>
</dbReference>
<protein>
    <submittedName>
        <fullName evidence="1">Uncharacterized protein</fullName>
    </submittedName>
</protein>
<proteinExistence type="predicted"/>
<sequence length="166" mass="18485">MAFALRSAGYSVVATSAEICSLPVRSGIGSSILPRTVVKVRATRFVFRTNAGDELYGRVEDEGETAISRDIILESPPKGLRRIRYDENGEVAEEYHLTGYAYVHNQSISHIEFDRLENADEAEAREAEMDDQRTLSDNYAKVSGEEIAELKEFADDDTDGKQTESD</sequence>
<evidence type="ECO:0000313" key="1">
    <source>
        <dbReference type="EMBL" id="MFC7081201.1"/>
    </source>
</evidence>
<organism evidence="1 2">
    <name type="scientific">Halorussus caseinilyticus</name>
    <dbReference type="NCBI Taxonomy" id="3034025"/>
    <lineage>
        <taxon>Archaea</taxon>
        <taxon>Methanobacteriati</taxon>
        <taxon>Methanobacteriota</taxon>
        <taxon>Stenosarchaea group</taxon>
        <taxon>Halobacteria</taxon>
        <taxon>Halobacteriales</taxon>
        <taxon>Haladaptataceae</taxon>
        <taxon>Halorussus</taxon>
    </lineage>
</organism>
<dbReference type="AlphaFoldDB" id="A0ABD5WR78"/>